<gene>
    <name evidence="12" type="ORF">PGO_021320</name>
</gene>
<sequence length="1693" mass="195644">MKHKYNVLIYRKKKTHLRLDVLLFFFYTVFIHLILQNEKFEAQPSDYEYLANLQNEIEETNIYNLNEAFKPPYSPDSYVYKKNKDEKEQQDLGYINVETKERKDKNEWLNKKTTIVEENEKNRNSKEEEKESKKKGKENSFKPIIVGKYNIIYIFYSIEFFSLLLFILFHLLTFLLSQWNLNVNLFVSFNRLNNNDKNKYVYNLQNLCTHVYIKPLIRRSDKSGINSKERFNTDYNLYKPKSELVPLKKGGNYIYFFYKQKKYIFNYETLDFESVKHFDTFNLSFYQKWKGLIECKQENLQDDVNMCKTLREIEENVKNHQRRSGNLNILFLQLDGLYLSKGIISEMSKLVHNNNKGAGNKPEEEIENIYEYTKKGNEKMPKLLQTIEERNMSQLSYHNGVLKKRNKVHIDESKNMQHEKDTDSFFNYYKKKSSFEIPHDIFVHNNIDKYGENIYDIPSPCFKKLLYEAMLSPFFIFQFFSILLWMLDSYWYFGIFSIFILVVLEAQLINKRIREFNLINSMKVPAQNLYVYRNLQWKIIKSSMLLPGDIYILSNETNGGDNLCTCETLLLDGVCITDESILTGESIPLIKAAIDKTEEDFMDDYDSINNNFDEMEEPSENQMDGISIFANKIDIKNKHKKHVVYAGSNILLTKNENNEFNNMKLPINGCIGVVLKNGFTTYQGKLVRTIINTSEKVNSSSTDSIIFLFILLLFSLSSCAYVIYTVSQSAHERNLYKLLLSVSHIITAVIPPEFPITLSLGVTISIIYLYNLKIYCTEPFRLPFSGKSNICAFDKTGTLTEDNMIVLGLFGFDNNTEKINEINESIINKQKVPFLSVAVIAGCHSICTVNNKLLGDPLEKNSFQKLKCMMRNLDNTYVYTNNNHIDGSITHQSSGDRGSKIIGMFGKKAPNPSLNEKKKKTCVENFQIYKRFFFSSELQRMTCIILHEGHEGDWYGEEFEEVTESSTCTNRSDMEEKTPNSENLAILENLKKKKKKNDSSKGETIKQYLAVSKGSPEMMKKFLKKIPQNYDQVLNSLSIKGYRVICLAANVLDSKIISKNVKREDVEKNLHFCGFLTFICPIKASTPSYILDIKQAGLKNVMITGDNALTACQVSQDVNIVPSIKSKDILILKLREDYNTTSHGKKKLRSGTSFDPSHEMLQNEEKKFSGEKSPSDLADQEDIFSNNEKEKAIELIKNIPVHNKTQNNAINKLIKIMKEKKKNVNKMVYFINRENKKMLPFIDCEEYIKLCEELFTLCITGDIIEYFLNNYQNDLTIFDELIKRVLIFCRVSPKNKEIIIKTLNKLGNITIMCGDGTNDMAALKAAHVGVSLLSIKITYKNTRSDNSNINITNQLNRGNINPNTTNYNNGNNGAIQNYEQRLRSVYDNLNAQYNAASANGGNNLASARYYEQMKLYNERKKQLENMMQSMDDSLPLIKLGEASIASPFTYKGNDIKCIKEIICCGRCALSKVIMMYKLMIINSLITAFSVSILTLDGVKLSDAQTTVISLLYTSLIVLISKTTPLKSISNYSPPNSLFNISVMSSLISQVFIHFSILIYGWKLACSYRQPDYVPDLKGDFSPNLVNTCIYYLIYCINLSIFSCNYEGLPFMTPIHKNKEIVYIFIANFIFLFALVMNIIPDLNHFFSLVSFPNTNLQFLFLFLMILDIVAPYLICNTIRYIRFYAFEKFKLNL</sequence>
<dbReference type="InterPro" id="IPR044492">
    <property type="entry name" value="P_typ_ATPase_HD_dom"/>
</dbReference>
<dbReference type="GO" id="GO:0005524">
    <property type="term" value="F:ATP binding"/>
    <property type="evidence" value="ECO:0007669"/>
    <property type="project" value="UniProtKB-KW"/>
</dbReference>
<dbReference type="EMBL" id="BDQF01000002">
    <property type="protein sequence ID" value="GAW79162.1"/>
    <property type="molecule type" value="Genomic_DNA"/>
</dbReference>
<dbReference type="OrthoDB" id="48943at2759"/>
<keyword evidence="7" id="KW-1278">Translocase</keyword>
<feature type="transmembrane region" description="Helical" evidence="11">
    <location>
        <begin position="1659"/>
        <end position="1681"/>
    </location>
</feature>
<keyword evidence="6" id="KW-0460">Magnesium</keyword>
<dbReference type="PANTHER" id="PTHR45630:SF7">
    <property type="entry name" value="ENDOPLASMIC RETICULUM TRANSMEMBRANE HELIX TRANSLOCASE"/>
    <property type="match status" value="1"/>
</dbReference>
<dbReference type="InterPro" id="IPR036412">
    <property type="entry name" value="HAD-like_sf"/>
</dbReference>
<dbReference type="PRINTS" id="PR00119">
    <property type="entry name" value="CATATPASE"/>
</dbReference>
<dbReference type="SFLD" id="SFLDG00002">
    <property type="entry name" value="C1.7:_P-type_atpase_like"/>
    <property type="match status" value="1"/>
</dbReference>
<feature type="transmembrane region" description="Helical" evidence="11">
    <location>
        <begin position="21"/>
        <end position="37"/>
    </location>
</feature>
<feature type="transmembrane region" description="Helical" evidence="11">
    <location>
        <begin position="705"/>
        <end position="724"/>
    </location>
</feature>
<evidence type="ECO:0000313" key="12">
    <source>
        <dbReference type="EMBL" id="GAW79162.1"/>
    </source>
</evidence>
<dbReference type="PANTHER" id="PTHR45630">
    <property type="entry name" value="CATION-TRANSPORTING ATPASE-RELATED"/>
    <property type="match status" value="1"/>
</dbReference>
<evidence type="ECO:0000256" key="5">
    <source>
        <dbReference type="ARBA" id="ARBA00022840"/>
    </source>
</evidence>
<feature type="transmembrane region" description="Helical" evidence="11">
    <location>
        <begin position="1507"/>
        <end position="1525"/>
    </location>
</feature>
<dbReference type="GO" id="GO:0046872">
    <property type="term" value="F:metal ion binding"/>
    <property type="evidence" value="ECO:0007669"/>
    <property type="project" value="UniProtKB-KW"/>
</dbReference>
<dbReference type="InterPro" id="IPR023299">
    <property type="entry name" value="ATPase_P-typ_cyto_dom_N"/>
</dbReference>
<feature type="transmembrane region" description="Helical" evidence="11">
    <location>
        <begin position="1476"/>
        <end position="1495"/>
    </location>
</feature>
<dbReference type="GO" id="GO:0015662">
    <property type="term" value="F:P-type ion transporter activity"/>
    <property type="evidence" value="ECO:0007669"/>
    <property type="project" value="TreeGrafter"/>
</dbReference>
<dbReference type="InterPro" id="IPR008250">
    <property type="entry name" value="ATPase_P-typ_transduc_dom_A_sf"/>
</dbReference>
<dbReference type="InterPro" id="IPR023298">
    <property type="entry name" value="ATPase_P-typ_TM_dom_sf"/>
</dbReference>
<keyword evidence="9 11" id="KW-0472">Membrane</keyword>
<keyword evidence="2 11" id="KW-0812">Transmembrane</keyword>
<evidence type="ECO:0000256" key="3">
    <source>
        <dbReference type="ARBA" id="ARBA00022723"/>
    </source>
</evidence>
<dbReference type="SUPFAM" id="SSF81660">
    <property type="entry name" value="Metal cation-transporting ATPase, ATP-binding domain N"/>
    <property type="match status" value="1"/>
</dbReference>
<dbReference type="SUPFAM" id="SSF56784">
    <property type="entry name" value="HAD-like"/>
    <property type="match status" value="1"/>
</dbReference>
<dbReference type="Gene3D" id="3.40.1110.10">
    <property type="entry name" value="Calcium-transporting ATPase, cytoplasmic domain N"/>
    <property type="match status" value="2"/>
</dbReference>
<evidence type="ECO:0000256" key="2">
    <source>
        <dbReference type="ARBA" id="ARBA00022692"/>
    </source>
</evidence>
<dbReference type="InterPro" id="IPR006544">
    <property type="entry name" value="P-type_TPase_V"/>
</dbReference>
<evidence type="ECO:0000256" key="8">
    <source>
        <dbReference type="ARBA" id="ARBA00022989"/>
    </source>
</evidence>
<evidence type="ECO:0000256" key="6">
    <source>
        <dbReference type="ARBA" id="ARBA00022842"/>
    </source>
</evidence>
<dbReference type="InterPro" id="IPR018303">
    <property type="entry name" value="ATPase_P-typ_P_site"/>
</dbReference>
<keyword evidence="8 11" id="KW-1133">Transmembrane helix</keyword>
<evidence type="ECO:0000256" key="11">
    <source>
        <dbReference type="SAM" id="Phobius"/>
    </source>
</evidence>
<dbReference type="Gene3D" id="3.40.50.1000">
    <property type="entry name" value="HAD superfamily/HAD-like"/>
    <property type="match status" value="2"/>
</dbReference>
<proteinExistence type="predicted"/>
<evidence type="ECO:0000256" key="4">
    <source>
        <dbReference type="ARBA" id="ARBA00022741"/>
    </source>
</evidence>
<feature type="transmembrane region" description="Helical" evidence="11">
    <location>
        <begin position="1537"/>
        <end position="1561"/>
    </location>
</feature>
<evidence type="ECO:0000256" key="1">
    <source>
        <dbReference type="ARBA" id="ARBA00004141"/>
    </source>
</evidence>
<dbReference type="GO" id="GO:0019829">
    <property type="term" value="F:ATPase-coupled monoatomic cation transmembrane transporter activity"/>
    <property type="evidence" value="ECO:0007669"/>
    <property type="project" value="TreeGrafter"/>
</dbReference>
<evidence type="ECO:0000256" key="9">
    <source>
        <dbReference type="ARBA" id="ARBA00023136"/>
    </source>
</evidence>
<keyword evidence="5" id="KW-0067">ATP-binding</keyword>
<keyword evidence="4" id="KW-0547">Nucleotide-binding</keyword>
<dbReference type="RefSeq" id="XP_028541751.1">
    <property type="nucleotide sequence ID" value="XM_028685950.1"/>
</dbReference>
<name>A0A1Y1JEI0_PLAGO</name>
<protein>
    <submittedName>
        <fullName evidence="12">Cation transporting ATPase</fullName>
    </submittedName>
</protein>
<organism evidence="12 13">
    <name type="scientific">Plasmodium gonderi</name>
    <dbReference type="NCBI Taxonomy" id="77519"/>
    <lineage>
        <taxon>Eukaryota</taxon>
        <taxon>Sar</taxon>
        <taxon>Alveolata</taxon>
        <taxon>Apicomplexa</taxon>
        <taxon>Aconoidasida</taxon>
        <taxon>Haemosporida</taxon>
        <taxon>Plasmodiidae</taxon>
        <taxon>Plasmodium</taxon>
        <taxon>Plasmodium (Plasmodium)</taxon>
    </lineage>
</organism>
<dbReference type="InterPro" id="IPR023214">
    <property type="entry name" value="HAD_sf"/>
</dbReference>
<dbReference type="Gene3D" id="1.20.1110.10">
    <property type="entry name" value="Calcium-transporting ATPase, transmembrane domain"/>
    <property type="match status" value="1"/>
</dbReference>
<dbReference type="Proteomes" id="UP000195521">
    <property type="component" value="Unassembled WGS sequence"/>
</dbReference>
<evidence type="ECO:0000256" key="7">
    <source>
        <dbReference type="ARBA" id="ARBA00022967"/>
    </source>
</evidence>
<feature type="coiled-coil region" evidence="10">
    <location>
        <begin position="1406"/>
        <end position="1433"/>
    </location>
</feature>
<feature type="transmembrane region" description="Helical" evidence="11">
    <location>
        <begin position="490"/>
        <end position="509"/>
    </location>
</feature>
<feature type="transmembrane region" description="Helical" evidence="11">
    <location>
        <begin position="1620"/>
        <end position="1639"/>
    </location>
</feature>
<evidence type="ECO:0000256" key="10">
    <source>
        <dbReference type="SAM" id="Coils"/>
    </source>
</evidence>
<feature type="transmembrane region" description="Helical" evidence="11">
    <location>
        <begin position="151"/>
        <end position="176"/>
    </location>
</feature>
<keyword evidence="3" id="KW-0479">Metal-binding</keyword>
<dbReference type="GeneID" id="39745862"/>
<accession>A0A1Y1JEI0</accession>
<comment type="caution">
    <text evidence="12">The sequence shown here is derived from an EMBL/GenBank/DDBJ whole genome shotgun (WGS) entry which is preliminary data.</text>
</comment>
<reference evidence="13" key="1">
    <citation type="submission" date="2017-04" db="EMBL/GenBank/DDBJ databases">
        <title>Plasmodium gonderi genome.</title>
        <authorList>
            <person name="Arisue N."/>
            <person name="Honma H."/>
            <person name="Kawai S."/>
            <person name="Tougan T."/>
            <person name="Tanabe K."/>
            <person name="Horii T."/>
        </authorList>
    </citation>
    <scope>NUCLEOTIDE SEQUENCE [LARGE SCALE GENOMIC DNA]</scope>
    <source>
        <strain evidence="13">ATCC 30045</strain>
    </source>
</reference>
<dbReference type="PROSITE" id="PS00154">
    <property type="entry name" value="ATPASE_E1_E2"/>
    <property type="match status" value="1"/>
</dbReference>
<comment type="subcellular location">
    <subcellularLocation>
        <location evidence="1">Membrane</location>
        <topology evidence="1">Multi-pass membrane protein</topology>
    </subcellularLocation>
</comment>
<keyword evidence="10" id="KW-0175">Coiled coil</keyword>
<dbReference type="OMA" id="QKTKYVW"/>
<keyword evidence="13" id="KW-1185">Reference proteome</keyword>
<dbReference type="SFLD" id="SFLDS00003">
    <property type="entry name" value="Haloacid_Dehalogenase"/>
    <property type="match status" value="1"/>
</dbReference>
<dbReference type="GO" id="GO:0005789">
    <property type="term" value="C:endoplasmic reticulum membrane"/>
    <property type="evidence" value="ECO:0007669"/>
    <property type="project" value="TreeGrafter"/>
</dbReference>
<dbReference type="GO" id="GO:0006874">
    <property type="term" value="P:intracellular calcium ion homeostasis"/>
    <property type="evidence" value="ECO:0007669"/>
    <property type="project" value="TreeGrafter"/>
</dbReference>
<dbReference type="SFLD" id="SFLDF00027">
    <property type="entry name" value="p-type_atpase"/>
    <property type="match status" value="1"/>
</dbReference>
<dbReference type="SUPFAM" id="SSF81665">
    <property type="entry name" value="Calcium ATPase, transmembrane domain M"/>
    <property type="match status" value="1"/>
</dbReference>
<evidence type="ECO:0000313" key="13">
    <source>
        <dbReference type="Proteomes" id="UP000195521"/>
    </source>
</evidence>
<dbReference type="Gene3D" id="2.70.150.10">
    <property type="entry name" value="Calcium-transporting ATPase, cytoplasmic transduction domain A"/>
    <property type="match status" value="2"/>
</dbReference>
<dbReference type="SUPFAM" id="SSF81653">
    <property type="entry name" value="Calcium ATPase, transduction domain A"/>
    <property type="match status" value="1"/>
</dbReference>